<name>A0A2P2PH79_RHIMU</name>
<sequence length="22" mass="2510">MNNYKHPCSKTDNLISLILASF</sequence>
<protein>
    <submittedName>
        <fullName evidence="1">Uncharacterized protein</fullName>
    </submittedName>
</protein>
<dbReference type="AlphaFoldDB" id="A0A2P2PH79"/>
<evidence type="ECO:0000313" key="1">
    <source>
        <dbReference type="EMBL" id="MBX54138.1"/>
    </source>
</evidence>
<reference evidence="1" key="1">
    <citation type="submission" date="2018-02" db="EMBL/GenBank/DDBJ databases">
        <title>Rhizophora mucronata_Transcriptome.</title>
        <authorList>
            <person name="Meera S.P."/>
            <person name="Sreeshan A."/>
            <person name="Augustine A."/>
        </authorList>
    </citation>
    <scope>NUCLEOTIDE SEQUENCE</scope>
    <source>
        <tissue evidence="1">Leaf</tissue>
    </source>
</reference>
<proteinExistence type="predicted"/>
<accession>A0A2P2PH79</accession>
<organism evidence="1">
    <name type="scientific">Rhizophora mucronata</name>
    <name type="common">Asiatic mangrove</name>
    <dbReference type="NCBI Taxonomy" id="61149"/>
    <lineage>
        <taxon>Eukaryota</taxon>
        <taxon>Viridiplantae</taxon>
        <taxon>Streptophyta</taxon>
        <taxon>Embryophyta</taxon>
        <taxon>Tracheophyta</taxon>
        <taxon>Spermatophyta</taxon>
        <taxon>Magnoliopsida</taxon>
        <taxon>eudicotyledons</taxon>
        <taxon>Gunneridae</taxon>
        <taxon>Pentapetalae</taxon>
        <taxon>rosids</taxon>
        <taxon>fabids</taxon>
        <taxon>Malpighiales</taxon>
        <taxon>Rhizophoraceae</taxon>
        <taxon>Rhizophora</taxon>
    </lineage>
</organism>
<dbReference type="EMBL" id="GGEC01073654">
    <property type="protein sequence ID" value="MBX54138.1"/>
    <property type="molecule type" value="Transcribed_RNA"/>
</dbReference>